<protein>
    <submittedName>
        <fullName evidence="1">Uncharacterized protein</fullName>
    </submittedName>
</protein>
<evidence type="ECO:0000313" key="2">
    <source>
        <dbReference type="Proteomes" id="UP001642260"/>
    </source>
</evidence>
<sequence length="168" mass="19435">MNIDSLAHLMYALLQSVIVTRNLSTSLRGMLFCVLQEFFSTGAFTVSASTTRTWSVCKKQTRGTRKSDLLEYTDLVPQNYISKVFYCFLTSNTTKPEENSEYQEQFADNIYLLHHQWSMLISFLSNILDNHFKNSLNLFSINHINLETCANLLIQFLQEFSLMISSFI</sequence>
<gene>
    <name evidence="1" type="ORF">ERUC_LOCUS3188</name>
</gene>
<dbReference type="AlphaFoldDB" id="A0ABC8IV27"/>
<proteinExistence type="predicted"/>
<comment type="caution">
    <text evidence="1">The sequence shown here is derived from an EMBL/GenBank/DDBJ whole genome shotgun (WGS) entry which is preliminary data.</text>
</comment>
<dbReference type="EMBL" id="CAKOAT010056600">
    <property type="protein sequence ID" value="CAH8302383.1"/>
    <property type="molecule type" value="Genomic_DNA"/>
</dbReference>
<reference evidence="1 2" key="1">
    <citation type="submission" date="2022-03" db="EMBL/GenBank/DDBJ databases">
        <authorList>
            <person name="Macdonald S."/>
            <person name="Ahmed S."/>
            <person name="Newling K."/>
        </authorList>
    </citation>
    <scope>NUCLEOTIDE SEQUENCE [LARGE SCALE GENOMIC DNA]</scope>
</reference>
<dbReference type="Proteomes" id="UP001642260">
    <property type="component" value="Unassembled WGS sequence"/>
</dbReference>
<name>A0ABC8IV27_ERUVS</name>
<evidence type="ECO:0000313" key="1">
    <source>
        <dbReference type="EMBL" id="CAH8302383.1"/>
    </source>
</evidence>
<accession>A0ABC8IV27</accession>
<organism evidence="1 2">
    <name type="scientific">Eruca vesicaria subsp. sativa</name>
    <name type="common">Garden rocket</name>
    <name type="synonym">Eruca sativa</name>
    <dbReference type="NCBI Taxonomy" id="29727"/>
    <lineage>
        <taxon>Eukaryota</taxon>
        <taxon>Viridiplantae</taxon>
        <taxon>Streptophyta</taxon>
        <taxon>Embryophyta</taxon>
        <taxon>Tracheophyta</taxon>
        <taxon>Spermatophyta</taxon>
        <taxon>Magnoliopsida</taxon>
        <taxon>eudicotyledons</taxon>
        <taxon>Gunneridae</taxon>
        <taxon>Pentapetalae</taxon>
        <taxon>rosids</taxon>
        <taxon>malvids</taxon>
        <taxon>Brassicales</taxon>
        <taxon>Brassicaceae</taxon>
        <taxon>Brassiceae</taxon>
        <taxon>Eruca</taxon>
    </lineage>
</organism>
<keyword evidence="2" id="KW-1185">Reference proteome</keyword>